<comment type="caution">
    <text evidence="2">The sequence shown here is derived from an EMBL/GenBank/DDBJ whole genome shotgun (WGS) entry which is preliminary data.</text>
</comment>
<organism evidence="2 3">
    <name type="scientific">Ramazzottius varieornatus</name>
    <name type="common">Water bear</name>
    <name type="synonym">Tardigrade</name>
    <dbReference type="NCBI Taxonomy" id="947166"/>
    <lineage>
        <taxon>Eukaryota</taxon>
        <taxon>Metazoa</taxon>
        <taxon>Ecdysozoa</taxon>
        <taxon>Tardigrada</taxon>
        <taxon>Eutardigrada</taxon>
        <taxon>Parachela</taxon>
        <taxon>Hypsibioidea</taxon>
        <taxon>Ramazzottiidae</taxon>
        <taxon>Ramazzottius</taxon>
    </lineage>
</organism>
<evidence type="ECO:0000313" key="3">
    <source>
        <dbReference type="Proteomes" id="UP000186922"/>
    </source>
</evidence>
<name>A0A1D1ULV4_RAMVA</name>
<proteinExistence type="predicted"/>
<dbReference type="AlphaFoldDB" id="A0A1D1ULV4"/>
<protein>
    <submittedName>
        <fullName evidence="2">Uncharacterized protein</fullName>
    </submittedName>
</protein>
<feature type="region of interest" description="Disordered" evidence="1">
    <location>
        <begin position="58"/>
        <end position="95"/>
    </location>
</feature>
<evidence type="ECO:0000313" key="2">
    <source>
        <dbReference type="EMBL" id="GAU90706.1"/>
    </source>
</evidence>
<feature type="compositionally biased region" description="Low complexity" evidence="1">
    <location>
        <begin position="65"/>
        <end position="81"/>
    </location>
</feature>
<accession>A0A1D1ULV4</accession>
<reference evidence="2 3" key="1">
    <citation type="journal article" date="2016" name="Nat. Commun.">
        <title>Extremotolerant tardigrade genome and improved radiotolerance of human cultured cells by tardigrade-unique protein.</title>
        <authorList>
            <person name="Hashimoto T."/>
            <person name="Horikawa D.D."/>
            <person name="Saito Y."/>
            <person name="Kuwahara H."/>
            <person name="Kozuka-Hata H."/>
            <person name="Shin-I T."/>
            <person name="Minakuchi Y."/>
            <person name="Ohishi K."/>
            <person name="Motoyama A."/>
            <person name="Aizu T."/>
            <person name="Enomoto A."/>
            <person name="Kondo K."/>
            <person name="Tanaka S."/>
            <person name="Hara Y."/>
            <person name="Koshikawa S."/>
            <person name="Sagara H."/>
            <person name="Miura T."/>
            <person name="Yokobori S."/>
            <person name="Miyagawa K."/>
            <person name="Suzuki Y."/>
            <person name="Kubo T."/>
            <person name="Oyama M."/>
            <person name="Kohara Y."/>
            <person name="Fujiyama A."/>
            <person name="Arakawa K."/>
            <person name="Katayama T."/>
            <person name="Toyoda A."/>
            <person name="Kunieda T."/>
        </authorList>
    </citation>
    <scope>NUCLEOTIDE SEQUENCE [LARGE SCALE GENOMIC DNA]</scope>
    <source>
        <strain evidence="2 3">YOKOZUNA-1</strain>
    </source>
</reference>
<dbReference type="Proteomes" id="UP000186922">
    <property type="component" value="Unassembled WGS sequence"/>
</dbReference>
<sequence length="132" mass="14238">MAGCAPWHKTPASSSSGSLGSVERLKRANEGDEDPKSIQRVLQHVKTTTTRKSVRRKFTQNRLITETSNNSTRSTEASTRALPRGTPLEKPRPVCPFSVKEANGHAAGSQSAPKSAITWVAKLNMGTPLRSA</sequence>
<feature type="compositionally biased region" description="Basic and acidic residues" evidence="1">
    <location>
        <begin position="23"/>
        <end position="37"/>
    </location>
</feature>
<dbReference type="EMBL" id="BDGG01000001">
    <property type="protein sequence ID" value="GAU90706.1"/>
    <property type="molecule type" value="Genomic_DNA"/>
</dbReference>
<evidence type="ECO:0000256" key="1">
    <source>
        <dbReference type="SAM" id="MobiDB-lite"/>
    </source>
</evidence>
<feature type="region of interest" description="Disordered" evidence="1">
    <location>
        <begin position="1"/>
        <end position="37"/>
    </location>
</feature>
<gene>
    <name evidence="2" type="primary">RvY_03085-1</name>
    <name evidence="2" type="synonym">RvY_03085.1</name>
    <name evidence="2" type="ORF">RvY_03085</name>
</gene>
<keyword evidence="3" id="KW-1185">Reference proteome</keyword>